<evidence type="ECO:0000313" key="1">
    <source>
        <dbReference type="EMBL" id="JAI05336.1"/>
    </source>
</evidence>
<accession>A0A0E9XU17</accession>
<reference evidence="1" key="2">
    <citation type="journal article" date="2015" name="Fish Shellfish Immunol.">
        <title>Early steps in the European eel (Anguilla anguilla)-Vibrio vulnificus interaction in the gills: Role of the RtxA13 toxin.</title>
        <authorList>
            <person name="Callol A."/>
            <person name="Pajuelo D."/>
            <person name="Ebbesson L."/>
            <person name="Teles M."/>
            <person name="MacKenzie S."/>
            <person name="Amaro C."/>
        </authorList>
    </citation>
    <scope>NUCLEOTIDE SEQUENCE</scope>
</reference>
<reference evidence="1" key="1">
    <citation type="submission" date="2014-11" db="EMBL/GenBank/DDBJ databases">
        <authorList>
            <person name="Amaro Gonzalez C."/>
        </authorList>
    </citation>
    <scope>NUCLEOTIDE SEQUENCE</scope>
</reference>
<sequence>MAGLYILHPADQWCNFITRLTNSVTSSLNHSVTDIHVYRAGRAFAIQPKMSTSQTISLHRRQVHEGKHC</sequence>
<proteinExistence type="predicted"/>
<dbReference type="AlphaFoldDB" id="A0A0E9XU17"/>
<organism evidence="1">
    <name type="scientific">Anguilla anguilla</name>
    <name type="common">European freshwater eel</name>
    <name type="synonym">Muraena anguilla</name>
    <dbReference type="NCBI Taxonomy" id="7936"/>
    <lineage>
        <taxon>Eukaryota</taxon>
        <taxon>Metazoa</taxon>
        <taxon>Chordata</taxon>
        <taxon>Craniata</taxon>
        <taxon>Vertebrata</taxon>
        <taxon>Euteleostomi</taxon>
        <taxon>Actinopterygii</taxon>
        <taxon>Neopterygii</taxon>
        <taxon>Teleostei</taxon>
        <taxon>Anguilliformes</taxon>
        <taxon>Anguillidae</taxon>
        <taxon>Anguilla</taxon>
    </lineage>
</organism>
<dbReference type="EMBL" id="GBXM01003242">
    <property type="protein sequence ID" value="JAI05336.1"/>
    <property type="molecule type" value="Transcribed_RNA"/>
</dbReference>
<name>A0A0E9XU17_ANGAN</name>
<protein>
    <submittedName>
        <fullName evidence="1">Uncharacterized protein</fullName>
    </submittedName>
</protein>